<keyword evidence="2" id="KW-1185">Reference proteome</keyword>
<dbReference type="Proteomes" id="UP001161497">
    <property type="component" value="Chromosome"/>
</dbReference>
<gene>
    <name evidence="1" type="ORF">MFUM_0796</name>
</gene>
<organism evidence="1 2">
    <name type="scientific">Candidatus Methylacidiphilum fumarolicum</name>
    <dbReference type="NCBI Taxonomy" id="591154"/>
    <lineage>
        <taxon>Bacteria</taxon>
        <taxon>Pseudomonadati</taxon>
        <taxon>Verrucomicrobiota</taxon>
        <taxon>Methylacidiphilae</taxon>
        <taxon>Methylacidiphilales</taxon>
        <taxon>Methylacidiphilaceae</taxon>
        <taxon>Methylacidiphilum (ex Ratnadevi et al. 2023)</taxon>
    </lineage>
</organism>
<reference evidence="1" key="1">
    <citation type="submission" date="2023-03" db="EMBL/GenBank/DDBJ databases">
        <authorList>
            <person name="Cremers G."/>
            <person name="Picone N."/>
        </authorList>
    </citation>
    <scope>NUCLEOTIDE SEQUENCE</scope>
    <source>
        <strain evidence="1">Sample_alias</strain>
    </source>
</reference>
<evidence type="ECO:0000313" key="1">
    <source>
        <dbReference type="EMBL" id="CAI9085176.1"/>
    </source>
</evidence>
<dbReference type="EMBL" id="OX458932">
    <property type="protein sequence ID" value="CAI9085176.1"/>
    <property type="molecule type" value="Genomic_DNA"/>
</dbReference>
<evidence type="ECO:0000313" key="2">
    <source>
        <dbReference type="Proteomes" id="UP001161497"/>
    </source>
</evidence>
<sequence>MLLCPIIGLAKASKVFLDTSVGPGIKSFMWFDIPSKYLSYEKKANDSCCF</sequence>
<accession>A0ABN8XD46</accession>
<proteinExistence type="predicted"/>
<protein>
    <submittedName>
        <fullName evidence="1">Uncharacterized protein</fullName>
    </submittedName>
</protein>
<name>A0ABN8XD46_9BACT</name>